<keyword evidence="2 6" id="KW-0812">Transmembrane</keyword>
<gene>
    <name evidence="8" type="ORF">NPX13_g6494</name>
</gene>
<evidence type="ECO:0000256" key="3">
    <source>
        <dbReference type="ARBA" id="ARBA00022989"/>
    </source>
</evidence>
<feature type="domain" description="Rhodopsin" evidence="7">
    <location>
        <begin position="38"/>
        <end position="274"/>
    </location>
</feature>
<evidence type="ECO:0000313" key="8">
    <source>
        <dbReference type="EMBL" id="KAJ3568229.1"/>
    </source>
</evidence>
<evidence type="ECO:0000256" key="4">
    <source>
        <dbReference type="ARBA" id="ARBA00023136"/>
    </source>
</evidence>
<dbReference type="EMBL" id="JANPWZ010001158">
    <property type="protein sequence ID" value="KAJ3568229.1"/>
    <property type="molecule type" value="Genomic_DNA"/>
</dbReference>
<feature type="transmembrane region" description="Helical" evidence="6">
    <location>
        <begin position="182"/>
        <end position="201"/>
    </location>
</feature>
<comment type="similarity">
    <text evidence="5">Belongs to the SAT4 family.</text>
</comment>
<feature type="transmembrane region" description="Helical" evidence="6">
    <location>
        <begin position="213"/>
        <end position="232"/>
    </location>
</feature>
<dbReference type="PANTHER" id="PTHR33048:SF55">
    <property type="entry name" value="INTEGRAL MEMBRANE PROTEIN"/>
    <property type="match status" value="1"/>
</dbReference>
<keyword evidence="9" id="KW-1185">Reference proteome</keyword>
<protein>
    <recommendedName>
        <fullName evidence="7">Rhodopsin domain-containing protein</fullName>
    </recommendedName>
</protein>
<reference evidence="8" key="1">
    <citation type="submission" date="2022-07" db="EMBL/GenBank/DDBJ databases">
        <title>Genome Sequence of Xylaria arbuscula.</title>
        <authorList>
            <person name="Buettner E."/>
        </authorList>
    </citation>
    <scope>NUCLEOTIDE SEQUENCE</scope>
    <source>
        <strain evidence="8">VT107</strain>
    </source>
</reference>
<dbReference type="AlphaFoldDB" id="A0A9W8TM35"/>
<dbReference type="GO" id="GO:0016020">
    <property type="term" value="C:membrane"/>
    <property type="evidence" value="ECO:0007669"/>
    <property type="project" value="UniProtKB-SubCell"/>
</dbReference>
<comment type="caution">
    <text evidence="8">The sequence shown here is derived from an EMBL/GenBank/DDBJ whole genome shotgun (WGS) entry which is preliminary data.</text>
</comment>
<sequence>MHQDRGVEGDVSSGDNSPMIYIPAWIFVFLCPIIVGTRIWSRQRSGGRLGADDYTIIVSLAFAMATDVLTVWACYNGYGKHAATLTESERYEAFRTFYLTQITYKTSINLTKSSVLLLYLRIFKGVKWFRRACFITLAFVAIYCVAVVVATIFQCIPVAAAFDKTITDKVCINNGHFWFANVGFSIASDIIILIMPMPLVYSLQIPRIQKAALFFVFALGVFVVITSCLRATTLNLQAKSRDPLYDVASTMWTTIEMSVALICACLPQIRPLIVKLFPKIMPAANASKDRPKRTFGSSILKSCGSRQMTSEEGGKWVRIESQNDIKLANLPYGNVHWETPTVPQETFSRVGIKQTALNDAKCSRHGIDSWV</sequence>
<comment type="subcellular location">
    <subcellularLocation>
        <location evidence="1">Membrane</location>
        <topology evidence="1">Multi-pass membrane protein</topology>
    </subcellularLocation>
</comment>
<dbReference type="Proteomes" id="UP001148614">
    <property type="component" value="Unassembled WGS sequence"/>
</dbReference>
<dbReference type="PANTHER" id="PTHR33048">
    <property type="entry name" value="PTH11-LIKE INTEGRAL MEMBRANE PROTEIN (AFU_ORTHOLOGUE AFUA_5G11245)"/>
    <property type="match status" value="1"/>
</dbReference>
<evidence type="ECO:0000313" key="9">
    <source>
        <dbReference type="Proteomes" id="UP001148614"/>
    </source>
</evidence>
<feature type="transmembrane region" description="Helical" evidence="6">
    <location>
        <begin position="53"/>
        <end position="78"/>
    </location>
</feature>
<evidence type="ECO:0000256" key="1">
    <source>
        <dbReference type="ARBA" id="ARBA00004141"/>
    </source>
</evidence>
<evidence type="ECO:0000256" key="2">
    <source>
        <dbReference type="ARBA" id="ARBA00022692"/>
    </source>
</evidence>
<feature type="transmembrane region" description="Helical" evidence="6">
    <location>
        <begin position="20"/>
        <end position="41"/>
    </location>
</feature>
<keyword evidence="3 6" id="KW-1133">Transmembrane helix</keyword>
<feature type="transmembrane region" description="Helical" evidence="6">
    <location>
        <begin position="132"/>
        <end position="162"/>
    </location>
</feature>
<accession>A0A9W8TM35</accession>
<evidence type="ECO:0000256" key="5">
    <source>
        <dbReference type="ARBA" id="ARBA00038359"/>
    </source>
</evidence>
<name>A0A9W8TM35_9PEZI</name>
<dbReference type="InterPro" id="IPR052337">
    <property type="entry name" value="SAT4-like"/>
</dbReference>
<dbReference type="InterPro" id="IPR049326">
    <property type="entry name" value="Rhodopsin_dom_fungi"/>
</dbReference>
<evidence type="ECO:0000256" key="6">
    <source>
        <dbReference type="SAM" id="Phobius"/>
    </source>
</evidence>
<keyword evidence="4 6" id="KW-0472">Membrane</keyword>
<dbReference type="VEuPathDB" id="FungiDB:F4678DRAFT_479547"/>
<proteinExistence type="inferred from homology"/>
<organism evidence="8 9">
    <name type="scientific">Xylaria arbuscula</name>
    <dbReference type="NCBI Taxonomy" id="114810"/>
    <lineage>
        <taxon>Eukaryota</taxon>
        <taxon>Fungi</taxon>
        <taxon>Dikarya</taxon>
        <taxon>Ascomycota</taxon>
        <taxon>Pezizomycotina</taxon>
        <taxon>Sordariomycetes</taxon>
        <taxon>Xylariomycetidae</taxon>
        <taxon>Xylariales</taxon>
        <taxon>Xylariaceae</taxon>
        <taxon>Xylaria</taxon>
    </lineage>
</organism>
<dbReference type="Pfam" id="PF20684">
    <property type="entry name" value="Fung_rhodopsin"/>
    <property type="match status" value="1"/>
</dbReference>
<evidence type="ECO:0000259" key="7">
    <source>
        <dbReference type="Pfam" id="PF20684"/>
    </source>
</evidence>
<feature type="transmembrane region" description="Helical" evidence="6">
    <location>
        <begin position="98"/>
        <end position="120"/>
    </location>
</feature>